<keyword evidence="2" id="KW-1185">Reference proteome</keyword>
<accession>A0AAQ3PU47</accession>
<evidence type="ECO:0000313" key="2">
    <source>
        <dbReference type="Proteomes" id="UP001341281"/>
    </source>
</evidence>
<organism evidence="1 2">
    <name type="scientific">Paspalum notatum var. saurae</name>
    <dbReference type="NCBI Taxonomy" id="547442"/>
    <lineage>
        <taxon>Eukaryota</taxon>
        <taxon>Viridiplantae</taxon>
        <taxon>Streptophyta</taxon>
        <taxon>Embryophyta</taxon>
        <taxon>Tracheophyta</taxon>
        <taxon>Spermatophyta</taxon>
        <taxon>Magnoliopsida</taxon>
        <taxon>Liliopsida</taxon>
        <taxon>Poales</taxon>
        <taxon>Poaceae</taxon>
        <taxon>PACMAD clade</taxon>
        <taxon>Panicoideae</taxon>
        <taxon>Andropogonodae</taxon>
        <taxon>Paspaleae</taxon>
        <taxon>Paspalinae</taxon>
        <taxon>Paspalum</taxon>
    </lineage>
</organism>
<dbReference type="AlphaFoldDB" id="A0AAQ3PU47"/>
<sequence>MPCHCVLSTVHEATDLLACRRALPSPLPSSSVPLAPSHASDLIRAFLC</sequence>
<name>A0AAQ3PU47_PASNO</name>
<dbReference type="Proteomes" id="UP001341281">
    <property type="component" value="Chromosome 01"/>
</dbReference>
<dbReference type="EMBL" id="CP144745">
    <property type="protein sequence ID" value="WVZ53017.1"/>
    <property type="molecule type" value="Genomic_DNA"/>
</dbReference>
<protein>
    <submittedName>
        <fullName evidence="1">Uncharacterized protein</fullName>
    </submittedName>
</protein>
<gene>
    <name evidence="1" type="ORF">U9M48_004010</name>
</gene>
<proteinExistence type="predicted"/>
<evidence type="ECO:0000313" key="1">
    <source>
        <dbReference type="EMBL" id="WVZ53017.1"/>
    </source>
</evidence>
<reference evidence="1 2" key="1">
    <citation type="submission" date="2024-02" db="EMBL/GenBank/DDBJ databases">
        <title>High-quality chromosome-scale genome assembly of Pensacola bahiagrass (Paspalum notatum Flugge var. saurae).</title>
        <authorList>
            <person name="Vega J.M."/>
            <person name="Podio M."/>
            <person name="Orjuela J."/>
            <person name="Siena L.A."/>
            <person name="Pessino S.C."/>
            <person name="Combes M.C."/>
            <person name="Mariac C."/>
            <person name="Albertini E."/>
            <person name="Pupilli F."/>
            <person name="Ortiz J.P.A."/>
            <person name="Leblanc O."/>
        </authorList>
    </citation>
    <scope>NUCLEOTIDE SEQUENCE [LARGE SCALE GENOMIC DNA]</scope>
    <source>
        <strain evidence="1">R1</strain>
        <tissue evidence="1">Leaf</tissue>
    </source>
</reference>